<dbReference type="Proteomes" id="UP000094444">
    <property type="component" value="Unassembled WGS sequence"/>
</dbReference>
<gene>
    <name evidence="2" type="ORF">DHEL01_v211900</name>
</gene>
<evidence type="ECO:0000256" key="1">
    <source>
        <dbReference type="SAM" id="MobiDB-lite"/>
    </source>
</evidence>
<feature type="compositionally biased region" description="Basic and acidic residues" evidence="1">
    <location>
        <begin position="8"/>
        <end position="24"/>
    </location>
</feature>
<dbReference type="OrthoDB" id="5290015at2759"/>
<evidence type="ECO:0000313" key="3">
    <source>
        <dbReference type="Proteomes" id="UP000094444"/>
    </source>
</evidence>
<feature type="compositionally biased region" description="Basic and acidic residues" evidence="1">
    <location>
        <begin position="74"/>
        <end position="88"/>
    </location>
</feature>
<name>A0A2P5HHI0_DIAHE</name>
<feature type="region of interest" description="Disordered" evidence="1">
    <location>
        <begin position="1"/>
        <end position="98"/>
    </location>
</feature>
<protein>
    <submittedName>
        <fullName evidence="2">Uncharacterized protein</fullName>
    </submittedName>
</protein>
<accession>A0A2P5HHI0</accession>
<dbReference type="AlphaFoldDB" id="A0A2P5HHI0"/>
<feature type="compositionally biased region" description="Pro residues" evidence="1">
    <location>
        <begin position="45"/>
        <end position="54"/>
    </location>
</feature>
<proteinExistence type="predicted"/>
<organism evidence="2 3">
    <name type="scientific">Diaporthe helianthi</name>
    <dbReference type="NCBI Taxonomy" id="158607"/>
    <lineage>
        <taxon>Eukaryota</taxon>
        <taxon>Fungi</taxon>
        <taxon>Dikarya</taxon>
        <taxon>Ascomycota</taxon>
        <taxon>Pezizomycotina</taxon>
        <taxon>Sordariomycetes</taxon>
        <taxon>Sordariomycetidae</taxon>
        <taxon>Diaporthales</taxon>
        <taxon>Diaporthaceae</taxon>
        <taxon>Diaporthe</taxon>
    </lineage>
</organism>
<dbReference type="EMBL" id="MAVT02002053">
    <property type="protein sequence ID" value="POS69704.1"/>
    <property type="molecule type" value="Genomic_DNA"/>
</dbReference>
<reference evidence="2" key="1">
    <citation type="submission" date="2017-09" db="EMBL/GenBank/DDBJ databases">
        <title>Polyketide synthases of a Diaporthe helianthi virulent isolate.</title>
        <authorList>
            <person name="Baroncelli R."/>
        </authorList>
    </citation>
    <scope>NUCLEOTIDE SEQUENCE [LARGE SCALE GENOMIC DNA]</scope>
    <source>
        <strain evidence="2">7/96</strain>
    </source>
</reference>
<comment type="caution">
    <text evidence="2">The sequence shown here is derived from an EMBL/GenBank/DDBJ whole genome shotgun (WGS) entry which is preliminary data.</text>
</comment>
<keyword evidence="3" id="KW-1185">Reference proteome</keyword>
<sequence length="482" mass="53876">MTPIIFTDRSEQCHRSDDRKKDINSTHAADPIPSTTGRPEKRQSPPEPNPPPSSRTPKRRCERPERPNLGLFTRDFKFARSRVPDTPDRAAPGSPADTATTAALDQCVDLALRLLEEGRGNRVLVAMGKRIVAERRDAATAVRAAGGGGGGGPEAPAGIYKGDLGDMQMWVGRFLRQVREVGIPIVVCDSLSGYGLTQRWSWGTEMEDYDCRNSAIVYIHQCLVDGLLESARQVEHYTRAHEMFNAEIQHGTRPVNDGTRTKLQDLKQAQAQAQISLERAVFSISVFLAHEFVHCFTGFLTGSSQPGTPPALNASPYSDKEHGEAGWYWTRHTFGGLGHVWCGKDEPSEPGHFGVPMLLQYNKQRSQSFFYQMDHDVVRSIVGVDWAAANSLDPNWVLKLRDETTQTPFQEWYSAYEELVARNTATDGEKLQRFNLGIHLTVKSICAVLGRCDLEVQQCPYSYSEANFHMKEKTSYLRVHIV</sequence>
<evidence type="ECO:0000313" key="2">
    <source>
        <dbReference type="EMBL" id="POS69704.1"/>
    </source>
</evidence>
<dbReference type="InParanoid" id="A0A2P5HHI0"/>